<dbReference type="InterPro" id="IPR030997">
    <property type="entry name" value="SoxY_para_1"/>
</dbReference>
<dbReference type="EMBL" id="CADCTG010000175">
    <property type="protein sequence ID" value="CAA9253041.1"/>
    <property type="molecule type" value="Genomic_DNA"/>
</dbReference>
<organism evidence="2">
    <name type="scientific">uncultured Acetobacteraceae bacterium</name>
    <dbReference type="NCBI Taxonomy" id="169975"/>
    <lineage>
        <taxon>Bacteria</taxon>
        <taxon>Pseudomonadati</taxon>
        <taxon>Pseudomonadota</taxon>
        <taxon>Alphaproteobacteria</taxon>
        <taxon>Acetobacterales</taxon>
        <taxon>Acetobacteraceae</taxon>
        <taxon>environmental samples</taxon>
    </lineage>
</organism>
<proteinExistence type="predicted"/>
<protein>
    <submittedName>
        <fullName evidence="2">Sulfur oxidation protein SoxY</fullName>
    </submittedName>
</protein>
<reference evidence="2" key="1">
    <citation type="submission" date="2020-02" db="EMBL/GenBank/DDBJ databases">
        <authorList>
            <person name="Meier V. D."/>
        </authorList>
    </citation>
    <scope>NUCLEOTIDE SEQUENCE</scope>
    <source>
        <strain evidence="2">AVDCRST_MAG08</strain>
    </source>
</reference>
<feature type="domain" description="Ig-like SoxY" evidence="1">
    <location>
        <begin position="45"/>
        <end position="153"/>
    </location>
</feature>
<dbReference type="PIRSF" id="PIRSF010312">
    <property type="entry name" value="Sulphur_oxidation_SoxY"/>
    <property type="match status" value="1"/>
</dbReference>
<dbReference type="Gene3D" id="2.60.40.2470">
    <property type="entry name" value="SoxY domain"/>
    <property type="match status" value="1"/>
</dbReference>
<dbReference type="AlphaFoldDB" id="A0A6J4IKV6"/>
<evidence type="ECO:0000313" key="2">
    <source>
        <dbReference type="EMBL" id="CAA9253041.1"/>
    </source>
</evidence>
<evidence type="ECO:0000259" key="1">
    <source>
        <dbReference type="Pfam" id="PF13501"/>
    </source>
</evidence>
<name>A0A6J4IKV6_9PROT</name>
<accession>A0A6J4IKV6</accession>
<dbReference type="InterPro" id="IPR038162">
    <property type="entry name" value="SoxY_sf"/>
</dbReference>
<gene>
    <name evidence="2" type="ORF">AVDCRST_MAG08-2203</name>
</gene>
<dbReference type="InterPro" id="IPR016568">
    <property type="entry name" value="Sulphur_oxidation_SoxY"/>
</dbReference>
<dbReference type="InterPro" id="IPR032711">
    <property type="entry name" value="SoxY"/>
</dbReference>
<sequence length="156" mass="16232">MLRGAMMPVLQRRRGVMGALSGLAAVALVRPAGASTERLEAAIRAFAGDAPVGAGRVRLEVPPLVENGNAVPLTVSVDSPMTPGDHVRRIAVFNERNPQPNVITALIGPRAGRAALSTRIRLSTSQRLVAVAEMSDGGFWSDSAQVVVTLAACVEG</sequence>
<dbReference type="Pfam" id="PF13501">
    <property type="entry name" value="SoxY"/>
    <property type="match status" value="1"/>
</dbReference>
<dbReference type="NCBIfam" id="TIGR04487">
    <property type="entry name" value="SoxY_para_1"/>
    <property type="match status" value="1"/>
</dbReference>